<reference evidence="1" key="1">
    <citation type="submission" date="2016-12" db="EMBL/GenBank/DDBJ databases">
        <authorList>
            <person name="Moulin L."/>
        </authorList>
    </citation>
    <scope>NUCLEOTIDE SEQUENCE [LARGE SCALE GENOMIC DNA]</scope>
    <source>
        <strain evidence="1">STM 7183</strain>
    </source>
</reference>
<dbReference type="AlphaFoldDB" id="A0A1N7SSK7"/>
<dbReference type="Proteomes" id="UP000195569">
    <property type="component" value="Unassembled WGS sequence"/>
</dbReference>
<dbReference type="RefSeq" id="WP_143811128.1">
    <property type="nucleotide sequence ID" value="NZ_CYGY02000083.1"/>
</dbReference>
<sequence>MKKISRVRAVRPTHAEGKEVGRLYETSLDGKSWLPVTRGEFDRHKGVGPRRILLSIDPDAA</sequence>
<comment type="caution">
    <text evidence="1">The sequence shown here is derived from an EMBL/GenBank/DDBJ whole genome shotgun (WGS) entry which is preliminary data.</text>
</comment>
<evidence type="ECO:0000313" key="2">
    <source>
        <dbReference type="Proteomes" id="UP000195569"/>
    </source>
</evidence>
<evidence type="ECO:0000313" key="1">
    <source>
        <dbReference type="EMBL" id="SIT50455.1"/>
    </source>
</evidence>
<name>A0A1N7SSK7_9BURK</name>
<protein>
    <submittedName>
        <fullName evidence="1">Uncharacterized protein</fullName>
    </submittedName>
</protein>
<organism evidence="1 2">
    <name type="scientific">Paraburkholderia piptadeniae</name>
    <dbReference type="NCBI Taxonomy" id="1701573"/>
    <lineage>
        <taxon>Bacteria</taxon>
        <taxon>Pseudomonadati</taxon>
        <taxon>Pseudomonadota</taxon>
        <taxon>Betaproteobacteria</taxon>
        <taxon>Burkholderiales</taxon>
        <taxon>Burkholderiaceae</taxon>
        <taxon>Paraburkholderia</taxon>
    </lineage>
</organism>
<keyword evidence="2" id="KW-1185">Reference proteome</keyword>
<accession>A0A1N7SSK7</accession>
<dbReference type="EMBL" id="CYGY02000083">
    <property type="protein sequence ID" value="SIT50455.1"/>
    <property type="molecule type" value="Genomic_DNA"/>
</dbReference>
<proteinExistence type="predicted"/>
<dbReference type="OrthoDB" id="9805629at2"/>
<gene>
    <name evidence="1" type="ORF">BN2476_830026</name>
</gene>